<evidence type="ECO:0000313" key="2">
    <source>
        <dbReference type="Proteomes" id="UP000639274"/>
    </source>
</evidence>
<dbReference type="RefSeq" id="WP_200616244.1">
    <property type="nucleotide sequence ID" value="NZ_CP071518.1"/>
</dbReference>
<keyword evidence="2" id="KW-1185">Reference proteome</keyword>
<dbReference type="KEGG" id="lsf:I8J32_005835"/>
<proteinExistence type="predicted"/>
<organism evidence="1 2">
    <name type="scientific">Agrilutibacter solisilvae</name>
    <dbReference type="NCBI Taxonomy" id="2763317"/>
    <lineage>
        <taxon>Bacteria</taxon>
        <taxon>Pseudomonadati</taxon>
        <taxon>Pseudomonadota</taxon>
        <taxon>Gammaproteobacteria</taxon>
        <taxon>Lysobacterales</taxon>
        <taxon>Lysobacteraceae</taxon>
        <taxon>Agrilutibacter</taxon>
    </lineage>
</organism>
<dbReference type="Proteomes" id="UP000639274">
    <property type="component" value="Chromosome"/>
</dbReference>
<name>A0A974Y665_9GAMM</name>
<dbReference type="AlphaFoldDB" id="A0A974Y665"/>
<sequence length="96" mass="10967">MDHRNLKDCALLVGYNPEGLCVYSTQLPLADYWDGEHVWDTDTGVQDLRLERVHGYLFEPSGELMQEFESIFDIATGIYKSGWQKHSDGTYHVDAA</sequence>
<accession>A0A974Y665</accession>
<evidence type="ECO:0000313" key="1">
    <source>
        <dbReference type="EMBL" id="QSX79381.1"/>
    </source>
</evidence>
<protein>
    <submittedName>
        <fullName evidence="1">Uncharacterized protein</fullName>
    </submittedName>
</protein>
<dbReference type="EMBL" id="CP071518">
    <property type="protein sequence ID" value="QSX79381.1"/>
    <property type="molecule type" value="Genomic_DNA"/>
</dbReference>
<reference evidence="1 2" key="1">
    <citation type="submission" date="2021-03" db="EMBL/GenBank/DDBJ databases">
        <title>Lysobacter sp. nov. isolated from soil of gangwondo yeongwol, south Korea.</title>
        <authorList>
            <person name="Kim K.R."/>
            <person name="Kim K.H."/>
            <person name="Jeon C.O."/>
        </authorList>
    </citation>
    <scope>NUCLEOTIDE SEQUENCE [LARGE SCALE GENOMIC DNA]</scope>
    <source>
        <strain evidence="1 2">R19</strain>
    </source>
</reference>
<gene>
    <name evidence="1" type="ORF">I8J32_005835</name>
</gene>